<evidence type="ECO:0000313" key="2">
    <source>
        <dbReference type="Proteomes" id="UP001163603"/>
    </source>
</evidence>
<organism evidence="1 2">
    <name type="scientific">Pistacia integerrima</name>
    <dbReference type="NCBI Taxonomy" id="434235"/>
    <lineage>
        <taxon>Eukaryota</taxon>
        <taxon>Viridiplantae</taxon>
        <taxon>Streptophyta</taxon>
        <taxon>Embryophyta</taxon>
        <taxon>Tracheophyta</taxon>
        <taxon>Spermatophyta</taxon>
        <taxon>Magnoliopsida</taxon>
        <taxon>eudicotyledons</taxon>
        <taxon>Gunneridae</taxon>
        <taxon>Pentapetalae</taxon>
        <taxon>rosids</taxon>
        <taxon>malvids</taxon>
        <taxon>Sapindales</taxon>
        <taxon>Anacardiaceae</taxon>
        <taxon>Pistacia</taxon>
    </lineage>
</organism>
<evidence type="ECO:0000313" key="1">
    <source>
        <dbReference type="EMBL" id="KAJ0039083.1"/>
    </source>
</evidence>
<accession>A0ACC0YPM7</accession>
<protein>
    <submittedName>
        <fullName evidence="1">Uncharacterized protein</fullName>
    </submittedName>
</protein>
<dbReference type="Proteomes" id="UP001163603">
    <property type="component" value="Chromosome 6"/>
</dbReference>
<keyword evidence="2" id="KW-1185">Reference proteome</keyword>
<comment type="caution">
    <text evidence="1">The sequence shown here is derived from an EMBL/GenBank/DDBJ whole genome shotgun (WGS) entry which is preliminary data.</text>
</comment>
<gene>
    <name evidence="1" type="ORF">Pint_22069</name>
</gene>
<proteinExistence type="predicted"/>
<name>A0ACC0YPM7_9ROSI</name>
<sequence length="518" mass="58189">MEKICEFCKAFRPVVYCKADAAHLCLSCDAKVHSANALSHRHLRTLLCDSCRNQPAYIQCSDHRMLMCHGCDQSLHDVNSNHQKRAISSYMGCPSAKDFVTLWGFELRELESSDFQNWFPSTSCGPSDPSADNLDISGQSSPQVKGFSIKSKVSSATSVSGAEPETGSSSQRSQNNWLERLAAAADDDEGHLQNILCEGEQQQNTSVILRQILDLKRLHLTEGNSRLPIMSHQEECETSSIHYPPKELDESLEQDLKHLQSQDLATDLQQGDDTIQELTVDRLLSPYSELDHVPLAPSTGMPFNGESFWQCKSPVQSNQLWSQNMQDLGVCEDISCNDEIDIPDVDVTFPNFEDLFGGDQDATRAKIDDKYVSCIFGKNPSIHKSDKGNARVIELKWTMIPNKLIIIWETLILLLQFNHPYSALSYSMSRFSIESSGTDCLNSRQSPNTGGEASCYSPDLECAHSEARENAMMRYKQKKKARLHENQIRYPSRKARADVRKRVKGRFVKTEDCDSDTA</sequence>
<reference evidence="2" key="1">
    <citation type="journal article" date="2023" name="G3 (Bethesda)">
        <title>Genome assembly and association tests identify interacting loci associated with vigor, precocity, and sex in interspecific pistachio rootstocks.</title>
        <authorList>
            <person name="Palmer W."/>
            <person name="Jacygrad E."/>
            <person name="Sagayaradj S."/>
            <person name="Cavanaugh K."/>
            <person name="Han R."/>
            <person name="Bertier L."/>
            <person name="Beede B."/>
            <person name="Kafkas S."/>
            <person name="Golino D."/>
            <person name="Preece J."/>
            <person name="Michelmore R."/>
        </authorList>
    </citation>
    <scope>NUCLEOTIDE SEQUENCE [LARGE SCALE GENOMIC DNA]</scope>
</reference>
<dbReference type="EMBL" id="CM047741">
    <property type="protein sequence ID" value="KAJ0039083.1"/>
    <property type="molecule type" value="Genomic_DNA"/>
</dbReference>